<dbReference type="AlphaFoldDB" id="A0A655RYM6"/>
<proteinExistence type="predicted"/>
<dbReference type="EMBL" id="CWOW01000029">
    <property type="protein sequence ID" value="CSB14011.1"/>
    <property type="molecule type" value="Genomic_DNA"/>
</dbReference>
<organism evidence="1 2">
    <name type="scientific">Vibrio cholerae</name>
    <dbReference type="NCBI Taxonomy" id="666"/>
    <lineage>
        <taxon>Bacteria</taxon>
        <taxon>Pseudomonadati</taxon>
        <taxon>Pseudomonadota</taxon>
        <taxon>Gammaproteobacteria</taxon>
        <taxon>Vibrionales</taxon>
        <taxon>Vibrionaceae</taxon>
        <taxon>Vibrio</taxon>
    </lineage>
</organism>
<gene>
    <name evidence="1" type="ORF">ERS013165_03532</name>
</gene>
<sequence length="92" mass="10726">MRAGTKSQARVEHHVHRLWVWHFTPAWANPEATAKLHWVEVIHPFAFPVLIFHLLHFVSKTFSQHVAGFDLLKDQRGIHIRFVQCDDIGITP</sequence>
<dbReference type="Proteomes" id="UP000044806">
    <property type="component" value="Unassembled WGS sequence"/>
</dbReference>
<protein>
    <submittedName>
        <fullName evidence="1">Uncharacterized protein</fullName>
    </submittedName>
</protein>
<evidence type="ECO:0000313" key="1">
    <source>
        <dbReference type="EMBL" id="CSB14011.1"/>
    </source>
</evidence>
<reference evidence="1 2" key="1">
    <citation type="submission" date="2015-07" db="EMBL/GenBank/DDBJ databases">
        <authorList>
            <consortium name="Pathogen Informatics"/>
        </authorList>
    </citation>
    <scope>NUCLEOTIDE SEQUENCE [LARGE SCALE GENOMIC DNA]</scope>
    <source>
        <strain evidence="1 2">A51</strain>
    </source>
</reference>
<name>A0A655RYM6_VIBCL</name>
<accession>A0A655RYM6</accession>
<evidence type="ECO:0000313" key="2">
    <source>
        <dbReference type="Proteomes" id="UP000044806"/>
    </source>
</evidence>